<evidence type="ECO:0000256" key="1">
    <source>
        <dbReference type="ARBA" id="ARBA00010394"/>
    </source>
</evidence>
<proteinExistence type="inferred from homology"/>
<keyword evidence="5" id="KW-1185">Reference proteome</keyword>
<sequence>MLTNSTRTLSNLWRCRPPTPFALVKGVLSVYQPFIHMKEEEVWTQVCWTIPNITAGTRNFTSAIIAATIIIPLVHFLHDVEVDNKKEAAGAISKATSGGSHDHIRCLARTAALRCFTISCSVRIKKLLLSAFKGSRTF</sequence>
<comment type="caution">
    <text evidence="4">The sequence shown here is derived from an EMBL/GenBank/DDBJ whole genome shotgun (WGS) entry which is preliminary data.</text>
</comment>
<keyword evidence="2" id="KW-0813">Transport</keyword>
<comment type="similarity">
    <text evidence="1">Belongs to the importin alpha family.</text>
</comment>
<organism evidence="4 5">
    <name type="scientific">Cuscuta europaea</name>
    <name type="common">European dodder</name>
    <dbReference type="NCBI Taxonomy" id="41803"/>
    <lineage>
        <taxon>Eukaryota</taxon>
        <taxon>Viridiplantae</taxon>
        <taxon>Streptophyta</taxon>
        <taxon>Embryophyta</taxon>
        <taxon>Tracheophyta</taxon>
        <taxon>Spermatophyta</taxon>
        <taxon>Magnoliopsida</taxon>
        <taxon>eudicotyledons</taxon>
        <taxon>Gunneridae</taxon>
        <taxon>Pentapetalae</taxon>
        <taxon>asterids</taxon>
        <taxon>lamiids</taxon>
        <taxon>Solanales</taxon>
        <taxon>Convolvulaceae</taxon>
        <taxon>Cuscuteae</taxon>
        <taxon>Cuscuta</taxon>
        <taxon>Cuscuta subgen. Cuscuta</taxon>
    </lineage>
</organism>
<dbReference type="GO" id="GO:0015031">
    <property type="term" value="P:protein transport"/>
    <property type="evidence" value="ECO:0007669"/>
    <property type="project" value="UniProtKB-KW"/>
</dbReference>
<protein>
    <submittedName>
        <fullName evidence="4">Uncharacterized protein</fullName>
    </submittedName>
</protein>
<dbReference type="AlphaFoldDB" id="A0A9P1EJW4"/>
<dbReference type="InterPro" id="IPR011989">
    <property type="entry name" value="ARM-like"/>
</dbReference>
<dbReference type="Proteomes" id="UP001152484">
    <property type="component" value="Unassembled WGS sequence"/>
</dbReference>
<accession>A0A9P1EJW4</accession>
<evidence type="ECO:0000256" key="3">
    <source>
        <dbReference type="ARBA" id="ARBA00022927"/>
    </source>
</evidence>
<evidence type="ECO:0000313" key="5">
    <source>
        <dbReference type="Proteomes" id="UP001152484"/>
    </source>
</evidence>
<dbReference type="PANTHER" id="PTHR23316">
    <property type="entry name" value="IMPORTIN ALPHA"/>
    <property type="match status" value="1"/>
</dbReference>
<dbReference type="EMBL" id="CAMAPE010000060">
    <property type="protein sequence ID" value="CAH9112559.1"/>
    <property type="molecule type" value="Genomic_DNA"/>
</dbReference>
<dbReference type="SUPFAM" id="SSF48371">
    <property type="entry name" value="ARM repeat"/>
    <property type="match status" value="1"/>
</dbReference>
<gene>
    <name evidence="4" type="ORF">CEURO_LOCUS19640</name>
</gene>
<evidence type="ECO:0000313" key="4">
    <source>
        <dbReference type="EMBL" id="CAH9112559.1"/>
    </source>
</evidence>
<name>A0A9P1EJW4_CUSEU</name>
<dbReference type="Gene3D" id="1.25.10.10">
    <property type="entry name" value="Leucine-rich Repeat Variant"/>
    <property type="match status" value="1"/>
</dbReference>
<evidence type="ECO:0000256" key="2">
    <source>
        <dbReference type="ARBA" id="ARBA00022448"/>
    </source>
</evidence>
<dbReference type="InterPro" id="IPR016024">
    <property type="entry name" value="ARM-type_fold"/>
</dbReference>
<keyword evidence="3" id="KW-0653">Protein transport</keyword>
<reference evidence="4" key="1">
    <citation type="submission" date="2022-07" db="EMBL/GenBank/DDBJ databases">
        <authorList>
            <person name="Macas J."/>
            <person name="Novak P."/>
            <person name="Neumann P."/>
        </authorList>
    </citation>
    <scope>NUCLEOTIDE SEQUENCE</scope>
</reference>